<dbReference type="Proteomes" id="UP001501072">
    <property type="component" value="Unassembled WGS sequence"/>
</dbReference>
<evidence type="ECO:0000313" key="1">
    <source>
        <dbReference type="EMBL" id="GAA1008683.1"/>
    </source>
</evidence>
<protein>
    <recommendedName>
        <fullName evidence="3">Type II toxin-antitoxin system VapC family toxin</fullName>
    </recommendedName>
</protein>
<keyword evidence="2" id="KW-1185">Reference proteome</keyword>
<reference evidence="1 2" key="1">
    <citation type="journal article" date="2019" name="Int. J. Syst. Evol. Microbiol.">
        <title>The Global Catalogue of Microorganisms (GCM) 10K type strain sequencing project: providing services to taxonomists for standard genome sequencing and annotation.</title>
        <authorList>
            <consortium name="The Broad Institute Genomics Platform"/>
            <consortium name="The Broad Institute Genome Sequencing Center for Infectious Disease"/>
            <person name="Wu L."/>
            <person name="Ma J."/>
        </authorList>
    </citation>
    <scope>NUCLEOTIDE SEQUENCE [LARGE SCALE GENOMIC DNA]</scope>
    <source>
        <strain evidence="1 2">JCM 11269</strain>
    </source>
</reference>
<organism evidence="1 2">
    <name type="scientific">Streptomyces thermogriseus</name>
    <dbReference type="NCBI Taxonomy" id="75292"/>
    <lineage>
        <taxon>Bacteria</taxon>
        <taxon>Bacillati</taxon>
        <taxon>Actinomycetota</taxon>
        <taxon>Actinomycetes</taxon>
        <taxon>Kitasatosporales</taxon>
        <taxon>Streptomycetaceae</taxon>
        <taxon>Streptomyces</taxon>
    </lineage>
</organism>
<proteinExistence type="predicted"/>
<comment type="caution">
    <text evidence="1">The sequence shown here is derived from an EMBL/GenBank/DDBJ whole genome shotgun (WGS) entry which is preliminary data.</text>
</comment>
<gene>
    <name evidence="1" type="ORF">GCM10009564_21860</name>
</gene>
<dbReference type="EMBL" id="BAAAHU010000018">
    <property type="protein sequence ID" value="GAA1008683.1"/>
    <property type="molecule type" value="Genomic_DNA"/>
</dbReference>
<accession>A0ABN1SYJ5</accession>
<sequence>MPEKAPTILDTQVVSYMMKGRLPGPDPENEAITSTVAHELLRMRDKASGQPRYFLPARLTQAESAVVPALAATHPTNRPLFKRRADHISIDFNGEFPSVREYSHLGMALVINLRDVRLFRASIRHLSKPERKILEANFDYLISTGLRCIALDDQGVRAGLEQLVRFTTGGGNAKKDFRNTLNDMLILGVALRRRCSIRTLDKELVRIAAPQFHTRSANGSLINLEPRIEPSIDRKPSRESKGYINRGWHYRTYSKR</sequence>
<evidence type="ECO:0008006" key="3">
    <source>
        <dbReference type="Google" id="ProtNLM"/>
    </source>
</evidence>
<evidence type="ECO:0000313" key="2">
    <source>
        <dbReference type="Proteomes" id="UP001501072"/>
    </source>
</evidence>
<name>A0ABN1SYJ5_9ACTN</name>